<sequence length="114" mass="11788">MVWQSAIPMLPQPSTRAMTAVRLKTALASPVSIVAAAILPVVARTPMPVVAAKIAVALLPPHTLNAGVPMKGAKNVKRAEIAPWATRVKDGESCVSDILPRVIIAPITGLAGPT</sequence>
<protein>
    <submittedName>
        <fullName evidence="1">Uncharacterized protein</fullName>
    </submittedName>
</protein>
<comment type="caution">
    <text evidence="1">The sequence shown here is derived from an EMBL/GenBank/DDBJ whole genome shotgun (WGS) entry which is preliminary data.</text>
</comment>
<evidence type="ECO:0000313" key="1">
    <source>
        <dbReference type="EMBL" id="RLN28848.1"/>
    </source>
</evidence>
<organism evidence="1 2">
    <name type="scientific">Panicum miliaceum</name>
    <name type="common">Proso millet</name>
    <name type="synonym">Broomcorn millet</name>
    <dbReference type="NCBI Taxonomy" id="4540"/>
    <lineage>
        <taxon>Eukaryota</taxon>
        <taxon>Viridiplantae</taxon>
        <taxon>Streptophyta</taxon>
        <taxon>Embryophyta</taxon>
        <taxon>Tracheophyta</taxon>
        <taxon>Spermatophyta</taxon>
        <taxon>Magnoliopsida</taxon>
        <taxon>Liliopsida</taxon>
        <taxon>Poales</taxon>
        <taxon>Poaceae</taxon>
        <taxon>PACMAD clade</taxon>
        <taxon>Panicoideae</taxon>
        <taxon>Panicodae</taxon>
        <taxon>Paniceae</taxon>
        <taxon>Panicinae</taxon>
        <taxon>Panicum</taxon>
        <taxon>Panicum sect. Panicum</taxon>
    </lineage>
</organism>
<dbReference type="AlphaFoldDB" id="A0A3L6SZP5"/>
<gene>
    <name evidence="1" type="ORF">C2845_PM05G19050</name>
</gene>
<name>A0A3L6SZP5_PANMI</name>
<reference evidence="2" key="1">
    <citation type="journal article" date="2019" name="Nat. Commun.">
        <title>The genome of broomcorn millet.</title>
        <authorList>
            <person name="Zou C."/>
            <person name="Miki D."/>
            <person name="Li D."/>
            <person name="Tang Q."/>
            <person name="Xiao L."/>
            <person name="Rajput S."/>
            <person name="Deng P."/>
            <person name="Jia W."/>
            <person name="Huang R."/>
            <person name="Zhang M."/>
            <person name="Sun Y."/>
            <person name="Hu J."/>
            <person name="Fu X."/>
            <person name="Schnable P.S."/>
            <person name="Li F."/>
            <person name="Zhang H."/>
            <person name="Feng B."/>
            <person name="Zhu X."/>
            <person name="Liu R."/>
            <person name="Schnable J.C."/>
            <person name="Zhu J.-K."/>
            <person name="Zhang H."/>
        </authorList>
    </citation>
    <scope>NUCLEOTIDE SEQUENCE [LARGE SCALE GENOMIC DNA]</scope>
</reference>
<keyword evidence="2" id="KW-1185">Reference proteome</keyword>
<evidence type="ECO:0000313" key="2">
    <source>
        <dbReference type="Proteomes" id="UP000275267"/>
    </source>
</evidence>
<dbReference type="EMBL" id="PQIB02000003">
    <property type="protein sequence ID" value="RLN28848.1"/>
    <property type="molecule type" value="Genomic_DNA"/>
</dbReference>
<proteinExistence type="predicted"/>
<accession>A0A3L6SZP5</accession>
<dbReference type="Proteomes" id="UP000275267">
    <property type="component" value="Unassembled WGS sequence"/>
</dbReference>